<feature type="region of interest" description="Disordered" evidence="1">
    <location>
        <begin position="1"/>
        <end position="44"/>
    </location>
</feature>
<name>A0A6J4VS12_9BACT</name>
<evidence type="ECO:0000256" key="1">
    <source>
        <dbReference type="SAM" id="MobiDB-lite"/>
    </source>
</evidence>
<gene>
    <name evidence="2" type="ORF">AVDCRST_MAG19-4857</name>
</gene>
<organism evidence="2">
    <name type="scientific">uncultured Thermomicrobiales bacterium</name>
    <dbReference type="NCBI Taxonomy" id="1645740"/>
    <lineage>
        <taxon>Bacteria</taxon>
        <taxon>Pseudomonadati</taxon>
        <taxon>Thermomicrobiota</taxon>
        <taxon>Thermomicrobia</taxon>
        <taxon>Thermomicrobiales</taxon>
        <taxon>environmental samples</taxon>
    </lineage>
</organism>
<sequence>DLDRAEPDGAASGTGKIRRRNLLRPDGLRAEPTAGGRRSRRPVL</sequence>
<evidence type="ECO:0000313" key="2">
    <source>
        <dbReference type="EMBL" id="CAA9586288.1"/>
    </source>
</evidence>
<proteinExistence type="predicted"/>
<dbReference type="AlphaFoldDB" id="A0A6J4VS12"/>
<accession>A0A6J4VS12</accession>
<feature type="non-terminal residue" evidence="2">
    <location>
        <position position="44"/>
    </location>
</feature>
<feature type="non-terminal residue" evidence="2">
    <location>
        <position position="1"/>
    </location>
</feature>
<dbReference type="EMBL" id="CADCWL010000258">
    <property type="protein sequence ID" value="CAA9586288.1"/>
    <property type="molecule type" value="Genomic_DNA"/>
</dbReference>
<reference evidence="2" key="1">
    <citation type="submission" date="2020-02" db="EMBL/GenBank/DDBJ databases">
        <authorList>
            <person name="Meier V. D."/>
        </authorList>
    </citation>
    <scope>NUCLEOTIDE SEQUENCE</scope>
    <source>
        <strain evidence="2">AVDCRST_MAG19</strain>
    </source>
</reference>
<protein>
    <submittedName>
        <fullName evidence="2">Uncharacterized protein</fullName>
    </submittedName>
</protein>